<comment type="similarity">
    <text evidence="2 13">Belongs to the TIM50 family.</text>
</comment>
<feature type="compositionally biased region" description="Basic and acidic residues" evidence="14">
    <location>
        <begin position="57"/>
        <end position="68"/>
    </location>
</feature>
<feature type="domain" description="FCP1 homology" evidence="15">
    <location>
        <begin position="169"/>
        <end position="312"/>
    </location>
</feature>
<dbReference type="PANTHER" id="PTHR12210">
    <property type="entry name" value="DULLARD PROTEIN PHOSPHATASE"/>
    <property type="match status" value="1"/>
</dbReference>
<dbReference type="Pfam" id="PF03031">
    <property type="entry name" value="NIF"/>
    <property type="match status" value="1"/>
</dbReference>
<dbReference type="AlphaFoldDB" id="A0A9P8P681"/>
<dbReference type="FunFam" id="3.40.50.1000:FF:000019">
    <property type="entry name" value="Mitochondrial import inner membrane translocase subunit TIM50"/>
    <property type="match status" value="1"/>
</dbReference>
<comment type="subcellular location">
    <subcellularLocation>
        <location evidence="1 13">Mitochondrion inner membrane</location>
        <topology evidence="1 13">Single-pass membrane protein</topology>
    </subcellularLocation>
</comment>
<dbReference type="OrthoDB" id="287041at2759"/>
<evidence type="ECO:0000256" key="12">
    <source>
        <dbReference type="ARBA" id="ARBA00023136"/>
    </source>
</evidence>
<dbReference type="SMART" id="SM00577">
    <property type="entry name" value="CPDc"/>
    <property type="match status" value="1"/>
</dbReference>
<evidence type="ECO:0000256" key="1">
    <source>
        <dbReference type="ARBA" id="ARBA00004434"/>
    </source>
</evidence>
<keyword evidence="9" id="KW-1133">Transmembrane helix</keyword>
<evidence type="ECO:0000259" key="15">
    <source>
        <dbReference type="PROSITE" id="PS50969"/>
    </source>
</evidence>
<comment type="caution">
    <text evidence="16">The sequence shown here is derived from an EMBL/GenBank/DDBJ whole genome shotgun (WGS) entry which is preliminary data.</text>
</comment>
<evidence type="ECO:0000256" key="3">
    <source>
        <dbReference type="ARBA" id="ARBA00020799"/>
    </source>
</evidence>
<evidence type="ECO:0000256" key="5">
    <source>
        <dbReference type="ARBA" id="ARBA00022692"/>
    </source>
</evidence>
<sequence length="450" mass="51792">MISLVVRSMRGARMASIRPSIARQPVLSMGQRFYADNKKSDNILDDDLLAKAGIDSDAPKQEPRKQQLNEDEFGQPRKRKNNVKSTLDKKKDRLAKLFWFSILGAGVAGGAYNCREWDQEEEKDLYNAEENGWAPGNVWTRFRKRMWGVTNVFTEPAFTDLLPPPLPQPYRHPLTLVLELDDLLVHADWDHKKGWKTAKRPGVDYFLGYLSQYYEIVIFSRSSMAFAETTVTKLDPYHAFVSYSLFREACRTNDGKVIKDLSLMNRDLAKLVIIDPDEDCYSMQPENAIPIDKWDGKRDDKLVRLIPFLEYLATQPVKDVRPVLASFKDRKNIPQEFAEREAKLREQWEKDQKSVNGSSLASSLLGISQLRPRKMPLDVIREHGQRNYLNMYNYLKENGEKLLQEEQQKTKELLADQNLTLEKIFTEGMPTAEDIAKQQAAAQAAEGQKK</sequence>
<dbReference type="CDD" id="cd07521">
    <property type="entry name" value="HAD_FCP1-like"/>
    <property type="match status" value="1"/>
</dbReference>
<proteinExistence type="inferred from homology"/>
<dbReference type="PROSITE" id="PS50969">
    <property type="entry name" value="FCP1"/>
    <property type="match status" value="1"/>
</dbReference>
<evidence type="ECO:0000256" key="14">
    <source>
        <dbReference type="SAM" id="MobiDB-lite"/>
    </source>
</evidence>
<keyword evidence="11 13" id="KW-0496">Mitochondrion</keyword>
<dbReference type="InterPro" id="IPR036412">
    <property type="entry name" value="HAD-like_sf"/>
</dbReference>
<evidence type="ECO:0000313" key="16">
    <source>
        <dbReference type="EMBL" id="KAH3666037.1"/>
    </source>
</evidence>
<dbReference type="Gene3D" id="3.40.50.1000">
    <property type="entry name" value="HAD superfamily/HAD-like"/>
    <property type="match status" value="1"/>
</dbReference>
<keyword evidence="10 13" id="KW-0811">Translocation</keyword>
<evidence type="ECO:0000256" key="7">
    <source>
        <dbReference type="ARBA" id="ARBA00022927"/>
    </source>
</evidence>
<dbReference type="Proteomes" id="UP000769157">
    <property type="component" value="Unassembled WGS sequence"/>
</dbReference>
<keyword evidence="12" id="KW-0472">Membrane</keyword>
<dbReference type="SUPFAM" id="SSF56784">
    <property type="entry name" value="HAD-like"/>
    <property type="match status" value="1"/>
</dbReference>
<dbReference type="InterPro" id="IPR050365">
    <property type="entry name" value="TIM50"/>
</dbReference>
<dbReference type="GO" id="GO:0015031">
    <property type="term" value="P:protein transport"/>
    <property type="evidence" value="ECO:0007669"/>
    <property type="project" value="UniProtKB-KW"/>
</dbReference>
<keyword evidence="7 13" id="KW-0653">Protein transport</keyword>
<comment type="function">
    <text evidence="13">Essential component of the TIM23 complex, a complex that mediates the translocation of transit peptide-containing proteins across the mitochondrial inner membrane.</text>
</comment>
<evidence type="ECO:0000256" key="8">
    <source>
        <dbReference type="ARBA" id="ARBA00022946"/>
    </source>
</evidence>
<evidence type="ECO:0000313" key="17">
    <source>
        <dbReference type="Proteomes" id="UP000769157"/>
    </source>
</evidence>
<dbReference type="GeneID" id="70236191"/>
<evidence type="ECO:0000256" key="6">
    <source>
        <dbReference type="ARBA" id="ARBA00022792"/>
    </source>
</evidence>
<keyword evidence="6" id="KW-0999">Mitochondrion inner membrane</keyword>
<comment type="subunit">
    <text evidence="13">Component of the TIM23 complex.</text>
</comment>
<reference evidence="16" key="1">
    <citation type="journal article" date="2021" name="Open Biol.">
        <title>Shared evolutionary footprints suggest mitochondrial oxidative damage underlies multiple complex I losses in fungi.</title>
        <authorList>
            <person name="Schikora-Tamarit M.A."/>
            <person name="Marcet-Houben M."/>
            <person name="Nosek J."/>
            <person name="Gabaldon T."/>
        </authorList>
    </citation>
    <scope>NUCLEOTIDE SEQUENCE</scope>
    <source>
        <strain evidence="16">CBS6075</strain>
    </source>
</reference>
<keyword evidence="4 13" id="KW-0813">Transport</keyword>
<evidence type="ECO:0000256" key="2">
    <source>
        <dbReference type="ARBA" id="ARBA00006344"/>
    </source>
</evidence>
<keyword evidence="17" id="KW-1185">Reference proteome</keyword>
<dbReference type="InterPro" id="IPR023214">
    <property type="entry name" value="HAD_sf"/>
</dbReference>
<evidence type="ECO:0000256" key="4">
    <source>
        <dbReference type="ARBA" id="ARBA00022448"/>
    </source>
</evidence>
<dbReference type="GO" id="GO:0005744">
    <property type="term" value="C:TIM23 mitochondrial import inner membrane translocase complex"/>
    <property type="evidence" value="ECO:0007669"/>
    <property type="project" value="UniProtKB-UniRule"/>
</dbReference>
<gene>
    <name evidence="16" type="ORF">OGAPHI_004226</name>
</gene>
<evidence type="ECO:0000256" key="13">
    <source>
        <dbReference type="RuleBase" id="RU365079"/>
    </source>
</evidence>
<keyword evidence="8 13" id="KW-0809">Transit peptide</keyword>
<evidence type="ECO:0000256" key="9">
    <source>
        <dbReference type="ARBA" id="ARBA00022989"/>
    </source>
</evidence>
<accession>A0A9P8P681</accession>
<keyword evidence="5" id="KW-0812">Transmembrane</keyword>
<dbReference type="RefSeq" id="XP_046061241.1">
    <property type="nucleotide sequence ID" value="XM_046205281.1"/>
</dbReference>
<name>A0A9P8P681_9ASCO</name>
<organism evidence="16 17">
    <name type="scientific">Ogataea philodendri</name>
    <dbReference type="NCBI Taxonomy" id="1378263"/>
    <lineage>
        <taxon>Eukaryota</taxon>
        <taxon>Fungi</taxon>
        <taxon>Dikarya</taxon>
        <taxon>Ascomycota</taxon>
        <taxon>Saccharomycotina</taxon>
        <taxon>Pichiomycetes</taxon>
        <taxon>Pichiales</taxon>
        <taxon>Pichiaceae</taxon>
        <taxon>Ogataea</taxon>
    </lineage>
</organism>
<evidence type="ECO:0000256" key="10">
    <source>
        <dbReference type="ARBA" id="ARBA00023010"/>
    </source>
</evidence>
<reference evidence="16" key="2">
    <citation type="submission" date="2021-01" db="EMBL/GenBank/DDBJ databases">
        <authorList>
            <person name="Schikora-Tamarit M.A."/>
        </authorList>
    </citation>
    <scope>NUCLEOTIDE SEQUENCE</scope>
    <source>
        <strain evidence="16">CBS6075</strain>
    </source>
</reference>
<feature type="region of interest" description="Disordered" evidence="14">
    <location>
        <begin position="55"/>
        <end position="87"/>
    </location>
</feature>
<dbReference type="EMBL" id="JAEUBE010000295">
    <property type="protein sequence ID" value="KAH3666037.1"/>
    <property type="molecule type" value="Genomic_DNA"/>
</dbReference>
<protein>
    <recommendedName>
        <fullName evidence="3 13">Mitochondrial import inner membrane translocase subunit TIM50</fullName>
    </recommendedName>
</protein>
<evidence type="ECO:0000256" key="11">
    <source>
        <dbReference type="ARBA" id="ARBA00023128"/>
    </source>
</evidence>
<dbReference type="InterPro" id="IPR004274">
    <property type="entry name" value="FCP1_dom"/>
</dbReference>